<dbReference type="AlphaFoldDB" id="A0A5C3ECB2"/>
<evidence type="ECO:0000313" key="1">
    <source>
        <dbReference type="EMBL" id="SPO27267.1"/>
    </source>
</evidence>
<accession>A0A5C3ECB2</accession>
<reference evidence="1 2" key="1">
    <citation type="submission" date="2018-03" db="EMBL/GenBank/DDBJ databases">
        <authorList>
            <person name="Guldener U."/>
        </authorList>
    </citation>
    <scope>NUCLEOTIDE SEQUENCE [LARGE SCALE GENOMIC DNA]</scope>
    <source>
        <strain evidence="1 2">NBRC100155</strain>
    </source>
</reference>
<name>A0A5C3ECB2_9BASI</name>
<sequence length="179" mass="20307">MIGTSHRVLALFIATIISFGFIAVAVDQNDRLSVDVLETLRKQQTEYLHRAHLAHGTGEYVHQFDYSWHLIPEFSLDAWQLAKTTGVVPAVMYKRPVGETSRFLGLVKKPVMGDTLGYFYSIITGEHPLGERMGLGDNIIAVVLWKYHGGQQHVVHVDAITKRNVLWPVQDLEELLRHH</sequence>
<evidence type="ECO:0000313" key="2">
    <source>
        <dbReference type="Proteomes" id="UP000324022"/>
    </source>
</evidence>
<dbReference type="Proteomes" id="UP000324022">
    <property type="component" value="Unassembled WGS sequence"/>
</dbReference>
<proteinExistence type="predicted"/>
<gene>
    <name evidence="1" type="ORF">UTRI_10384</name>
</gene>
<protein>
    <submittedName>
        <fullName evidence="1">Uncharacterized protein</fullName>
    </submittedName>
</protein>
<keyword evidence="2" id="KW-1185">Reference proteome</keyword>
<organism evidence="1 2">
    <name type="scientific">Ustilago trichophora</name>
    <dbReference type="NCBI Taxonomy" id="86804"/>
    <lineage>
        <taxon>Eukaryota</taxon>
        <taxon>Fungi</taxon>
        <taxon>Dikarya</taxon>
        <taxon>Basidiomycota</taxon>
        <taxon>Ustilaginomycotina</taxon>
        <taxon>Ustilaginomycetes</taxon>
        <taxon>Ustilaginales</taxon>
        <taxon>Ustilaginaceae</taxon>
        <taxon>Ustilago</taxon>
    </lineage>
</organism>
<dbReference type="EMBL" id="OOIN01000017">
    <property type="protein sequence ID" value="SPO27267.1"/>
    <property type="molecule type" value="Genomic_DNA"/>
</dbReference>